<dbReference type="EMBL" id="CP065177">
    <property type="protein sequence ID" value="URG51093.1"/>
    <property type="molecule type" value="Genomic_DNA"/>
</dbReference>
<dbReference type="RefSeq" id="WP_193397894.1">
    <property type="nucleotide sequence ID" value="NZ_CP065177.1"/>
</dbReference>
<reference evidence="1 2" key="1">
    <citation type="journal article" date="2021" name="Int. J. Syst. Evol. Microbiol.">
        <title>&lt;i&gt;Pectobacterium quasiaquaticum&lt;/i&gt; sp. nov., isolated from waterways.</title>
        <authorList>
            <person name="Ben Moussa H."/>
            <person name="Pedron J."/>
            <person name="Bertrand C."/>
            <person name="Hecquet A."/>
            <person name="Barny M.A."/>
        </authorList>
    </citation>
    <scope>NUCLEOTIDE SEQUENCE [LARGE SCALE GENOMIC DNA]</scope>
    <source>
        <strain evidence="1 2">A477-S1-J17</strain>
    </source>
</reference>
<gene>
    <name evidence="1" type="ORF">IG609_002295</name>
</gene>
<sequence>MKGNYSAGGDTESFPEKRSQVSIHGSGSFEGSGCFLAKTNLNVLTAVFYSFTLKRDEPKICSRWYAICNRLDGVGGWQVYLFAFVLGEINVADKRQRSPLQALS</sequence>
<dbReference type="AlphaFoldDB" id="A0A9Q2ES69"/>
<protein>
    <submittedName>
        <fullName evidence="1">Uncharacterized protein</fullName>
    </submittedName>
</protein>
<evidence type="ECO:0000313" key="2">
    <source>
        <dbReference type="Proteomes" id="UP000806577"/>
    </source>
</evidence>
<dbReference type="KEGG" id="pqu:IG609_002295"/>
<organism evidence="1 2">
    <name type="scientific">Pectobacterium quasiaquaticum</name>
    <dbReference type="NCBI Taxonomy" id="2774015"/>
    <lineage>
        <taxon>Bacteria</taxon>
        <taxon>Pseudomonadati</taxon>
        <taxon>Pseudomonadota</taxon>
        <taxon>Gammaproteobacteria</taxon>
        <taxon>Enterobacterales</taxon>
        <taxon>Pectobacteriaceae</taxon>
        <taxon>Pectobacterium</taxon>
    </lineage>
</organism>
<evidence type="ECO:0000313" key="1">
    <source>
        <dbReference type="EMBL" id="URG51093.1"/>
    </source>
</evidence>
<accession>A0A9Q2ES69</accession>
<dbReference type="Proteomes" id="UP000806577">
    <property type="component" value="Chromosome"/>
</dbReference>
<proteinExistence type="predicted"/>
<keyword evidence="2" id="KW-1185">Reference proteome</keyword>
<name>A0A9Q2ES69_9GAMM</name>